<organism evidence="2 3">
    <name type="scientific">Massariosphaeria phaeospora</name>
    <dbReference type="NCBI Taxonomy" id="100035"/>
    <lineage>
        <taxon>Eukaryota</taxon>
        <taxon>Fungi</taxon>
        <taxon>Dikarya</taxon>
        <taxon>Ascomycota</taxon>
        <taxon>Pezizomycotina</taxon>
        <taxon>Dothideomycetes</taxon>
        <taxon>Pleosporomycetidae</taxon>
        <taxon>Pleosporales</taxon>
        <taxon>Pleosporales incertae sedis</taxon>
        <taxon>Massariosphaeria</taxon>
    </lineage>
</organism>
<accession>A0A7C8MGA4</accession>
<dbReference type="Proteomes" id="UP000481861">
    <property type="component" value="Unassembled WGS sequence"/>
</dbReference>
<evidence type="ECO:0000313" key="2">
    <source>
        <dbReference type="EMBL" id="KAF2875875.1"/>
    </source>
</evidence>
<keyword evidence="3" id="KW-1185">Reference proteome</keyword>
<sequence length="157" mass="17061">MQSPESRRRARPGGQVRGRRQLATNRRPADANVAVAHRTRTPEHTNSAHYPSARLQASHCEFTSRASSCPGDPQAQVTTIESAVRSPPGIVIRPAGLSLSARFQRRIPRAQPPRKGPQLASRFSQGAAHSLLKPSVLAAHRCACCPVRSFLCCTRAL</sequence>
<feature type="region of interest" description="Disordered" evidence="1">
    <location>
        <begin position="1"/>
        <end position="52"/>
    </location>
</feature>
<dbReference type="EMBL" id="JAADJZ010000004">
    <property type="protein sequence ID" value="KAF2875875.1"/>
    <property type="molecule type" value="Genomic_DNA"/>
</dbReference>
<comment type="caution">
    <text evidence="2">The sequence shown here is derived from an EMBL/GenBank/DDBJ whole genome shotgun (WGS) entry which is preliminary data.</text>
</comment>
<protein>
    <submittedName>
        <fullName evidence="2">Uncharacterized protein</fullName>
    </submittedName>
</protein>
<gene>
    <name evidence="2" type="ORF">BDV95DRAFT_284515</name>
</gene>
<name>A0A7C8MGA4_9PLEO</name>
<proteinExistence type="predicted"/>
<evidence type="ECO:0000256" key="1">
    <source>
        <dbReference type="SAM" id="MobiDB-lite"/>
    </source>
</evidence>
<reference evidence="2 3" key="1">
    <citation type="submission" date="2020-01" db="EMBL/GenBank/DDBJ databases">
        <authorList>
            <consortium name="DOE Joint Genome Institute"/>
            <person name="Haridas S."/>
            <person name="Albert R."/>
            <person name="Binder M."/>
            <person name="Bloem J."/>
            <person name="Labutti K."/>
            <person name="Salamov A."/>
            <person name="Andreopoulos B."/>
            <person name="Baker S.E."/>
            <person name="Barry K."/>
            <person name="Bills G."/>
            <person name="Bluhm B.H."/>
            <person name="Cannon C."/>
            <person name="Castanera R."/>
            <person name="Culley D.E."/>
            <person name="Daum C."/>
            <person name="Ezra D."/>
            <person name="Gonzalez J.B."/>
            <person name="Henrissat B."/>
            <person name="Kuo A."/>
            <person name="Liang C."/>
            <person name="Lipzen A."/>
            <person name="Lutzoni F."/>
            <person name="Magnuson J."/>
            <person name="Mondo S."/>
            <person name="Nolan M."/>
            <person name="Ohm R."/>
            <person name="Pangilinan J."/>
            <person name="Park H.-J.H."/>
            <person name="Ramirez L."/>
            <person name="Alfaro M."/>
            <person name="Sun H."/>
            <person name="Tritt A."/>
            <person name="Yoshinaga Y."/>
            <person name="Zwiers L.-H.L."/>
            <person name="Turgeon B.G."/>
            <person name="Goodwin S.B."/>
            <person name="Spatafora J.W."/>
            <person name="Crous P.W."/>
            <person name="Grigoriev I.V."/>
        </authorList>
    </citation>
    <scope>NUCLEOTIDE SEQUENCE [LARGE SCALE GENOMIC DNA]</scope>
    <source>
        <strain evidence="2 3">CBS 611.86</strain>
    </source>
</reference>
<dbReference type="AlphaFoldDB" id="A0A7C8MGA4"/>
<evidence type="ECO:0000313" key="3">
    <source>
        <dbReference type="Proteomes" id="UP000481861"/>
    </source>
</evidence>